<reference evidence="2" key="1">
    <citation type="submission" date="2018-05" db="EMBL/GenBank/DDBJ databases">
        <authorList>
            <person name="Lanie J.A."/>
            <person name="Ng W.-L."/>
            <person name="Kazmierczak K.M."/>
            <person name="Andrzejewski T.M."/>
            <person name="Davidsen T.M."/>
            <person name="Wayne K.J."/>
            <person name="Tettelin H."/>
            <person name="Glass J.I."/>
            <person name="Rusch D."/>
            <person name="Podicherti R."/>
            <person name="Tsui H.-C.T."/>
            <person name="Winkler M.E."/>
        </authorList>
    </citation>
    <scope>NUCLEOTIDE SEQUENCE</scope>
</reference>
<proteinExistence type="predicted"/>
<dbReference type="AlphaFoldDB" id="A0A381SFP1"/>
<name>A0A381SFP1_9ZZZZ</name>
<sequence length="70" mass="7886">MTTPSRSRLLTALRHVSTTWIFFALPMIGLPFAHDSPMHNTFTGVLVTQDIQNHLYGITRRRTTCGILCA</sequence>
<keyword evidence="1" id="KW-1133">Transmembrane helix</keyword>
<gene>
    <name evidence="2" type="ORF">METZ01_LOCUS54985</name>
</gene>
<keyword evidence="1" id="KW-0472">Membrane</keyword>
<accession>A0A381SFP1</accession>
<protein>
    <submittedName>
        <fullName evidence="2">Uncharacterized protein</fullName>
    </submittedName>
</protein>
<evidence type="ECO:0000256" key="1">
    <source>
        <dbReference type="SAM" id="Phobius"/>
    </source>
</evidence>
<dbReference type="EMBL" id="UINC01002973">
    <property type="protein sequence ID" value="SVA02131.1"/>
    <property type="molecule type" value="Genomic_DNA"/>
</dbReference>
<evidence type="ECO:0000313" key="2">
    <source>
        <dbReference type="EMBL" id="SVA02131.1"/>
    </source>
</evidence>
<feature type="transmembrane region" description="Helical" evidence="1">
    <location>
        <begin position="12"/>
        <end position="33"/>
    </location>
</feature>
<keyword evidence="1" id="KW-0812">Transmembrane</keyword>
<organism evidence="2">
    <name type="scientific">marine metagenome</name>
    <dbReference type="NCBI Taxonomy" id="408172"/>
    <lineage>
        <taxon>unclassified sequences</taxon>
        <taxon>metagenomes</taxon>
        <taxon>ecological metagenomes</taxon>
    </lineage>
</organism>